<organism evidence="1">
    <name type="scientific">Spodoptera frugiperda</name>
    <name type="common">Fall armyworm</name>
    <dbReference type="NCBI Taxonomy" id="7108"/>
    <lineage>
        <taxon>Eukaryota</taxon>
        <taxon>Metazoa</taxon>
        <taxon>Ecdysozoa</taxon>
        <taxon>Arthropoda</taxon>
        <taxon>Hexapoda</taxon>
        <taxon>Insecta</taxon>
        <taxon>Pterygota</taxon>
        <taxon>Neoptera</taxon>
        <taxon>Endopterygota</taxon>
        <taxon>Lepidoptera</taxon>
        <taxon>Glossata</taxon>
        <taxon>Ditrysia</taxon>
        <taxon>Noctuoidea</taxon>
        <taxon>Noctuidae</taxon>
        <taxon>Amphipyrinae</taxon>
        <taxon>Spodoptera</taxon>
    </lineage>
</organism>
<proteinExistence type="predicted"/>
<name>A0A2H1VUK8_SPOFR</name>
<dbReference type="AlphaFoldDB" id="A0A2H1VUK8"/>
<accession>A0A2H1VUK8</accession>
<evidence type="ECO:0000313" key="1">
    <source>
        <dbReference type="EMBL" id="SOQ44468.1"/>
    </source>
</evidence>
<protein>
    <submittedName>
        <fullName evidence="1">SFRICE_009347</fullName>
    </submittedName>
</protein>
<dbReference type="EMBL" id="ODYU01004511">
    <property type="protein sequence ID" value="SOQ44468.1"/>
    <property type="molecule type" value="Genomic_DNA"/>
</dbReference>
<reference evidence="1" key="1">
    <citation type="submission" date="2016-07" db="EMBL/GenBank/DDBJ databases">
        <authorList>
            <person name="Bretaudeau A."/>
        </authorList>
    </citation>
    <scope>NUCLEOTIDE SEQUENCE</scope>
    <source>
        <strain evidence="1">Rice</strain>
        <tissue evidence="1">Whole body</tissue>
    </source>
</reference>
<gene>
    <name evidence="1" type="ORF">SFRICE_009347</name>
</gene>
<sequence>MCYEDAPSQNNCARKKLDVVICDVIPYLDAISRIVSHSLRATTENFLKNRKKPSNTLPDSGIEPETPYPAVALATTRPMRQSCDSHTVIIGWEQGWHIRLERSLFRADSSETEKFLLFYRRVDNTVPGQLAATQRVAASVFARCSNSLNYFVPKTIGQVTNFYFNVRLVDYFKILDTYFVFSYGNKYFRRYMDLKYHTDVSYVRLQTYKFTYTCHPDPNQQFVHHTKSCSLRELNPLHVARQPVYLFRKTDHRFFVIKEYDSDDDKTNESNSDTLPHTRIFSCVVGAFTNIQVHIHMTPRPETTICGSHKELLRAGIEPATRCAAASCPATAPTVHYVIMSSLYFLRNYDLWLIVLCANGCTVGAVAGQLAAAQRVAGSIPARSNSLCDPQIVVSGLGVMMCM</sequence>